<dbReference type="AlphaFoldDB" id="A0A370K787"/>
<sequence length="215" mass="23313">MKNFFDTVPPRTATAIADVSRRMYDLRELRKRLLDDAGCVEADDLLAAVREGYLPEHPGYDAWLAVRLIGDREIALHDTLEWRCLVANGGKSLPPPRSGLAALAHAIRPSLPKPFVGGMRLHHDGIAFRGETGIDVLARVLASGDFSIEWRWSGEAWRFDNAPVAHPDVDSAAHVHLPDGTVVASPIAFPENGDAAAIVLAFLEALAKMPTLGLA</sequence>
<protein>
    <submittedName>
        <fullName evidence="1">Uncharacterized protein</fullName>
    </submittedName>
</protein>
<dbReference type="Proteomes" id="UP000254711">
    <property type="component" value="Unassembled WGS sequence"/>
</dbReference>
<reference evidence="1 2" key="1">
    <citation type="submission" date="2018-07" db="EMBL/GenBank/DDBJ databases">
        <title>Dyella solisilvae sp. nov., isolated from the pine and broad-leaved mixed forest soil.</title>
        <authorList>
            <person name="Gao Z."/>
            <person name="Qiu L."/>
        </authorList>
    </citation>
    <scope>NUCLEOTIDE SEQUENCE [LARGE SCALE GENOMIC DNA]</scope>
    <source>
        <strain evidence="1 2">DHG54</strain>
    </source>
</reference>
<comment type="caution">
    <text evidence="1">The sequence shown here is derived from an EMBL/GenBank/DDBJ whole genome shotgun (WGS) entry which is preliminary data.</text>
</comment>
<dbReference type="RefSeq" id="WP_114824577.1">
    <property type="nucleotide sequence ID" value="NZ_QQSY01000002.1"/>
</dbReference>
<gene>
    <name evidence="1" type="ORF">DVT68_08080</name>
</gene>
<dbReference type="OrthoDB" id="9100377at2"/>
<proteinExistence type="predicted"/>
<evidence type="ECO:0000313" key="2">
    <source>
        <dbReference type="Proteomes" id="UP000254711"/>
    </source>
</evidence>
<accession>A0A370K787</accession>
<organism evidence="1 2">
    <name type="scientific">Dyella solisilvae</name>
    <dbReference type="NCBI Taxonomy" id="1920168"/>
    <lineage>
        <taxon>Bacteria</taxon>
        <taxon>Pseudomonadati</taxon>
        <taxon>Pseudomonadota</taxon>
        <taxon>Gammaproteobacteria</taxon>
        <taxon>Lysobacterales</taxon>
        <taxon>Rhodanobacteraceae</taxon>
        <taxon>Dyella</taxon>
    </lineage>
</organism>
<evidence type="ECO:0000313" key="1">
    <source>
        <dbReference type="EMBL" id="RDI98484.1"/>
    </source>
</evidence>
<name>A0A370K787_9GAMM</name>
<keyword evidence="2" id="KW-1185">Reference proteome</keyword>
<dbReference type="EMBL" id="QQSY01000002">
    <property type="protein sequence ID" value="RDI98484.1"/>
    <property type="molecule type" value="Genomic_DNA"/>
</dbReference>